<dbReference type="EMBL" id="SNUZ01000017">
    <property type="protein sequence ID" value="MCL3788513.1"/>
    <property type="molecule type" value="Genomic_DNA"/>
</dbReference>
<keyword evidence="3" id="KW-1185">Reference proteome</keyword>
<feature type="transmembrane region" description="Helical" evidence="1">
    <location>
        <begin position="160"/>
        <end position="176"/>
    </location>
</feature>
<evidence type="ECO:0000313" key="3">
    <source>
        <dbReference type="Proteomes" id="UP001056693"/>
    </source>
</evidence>
<keyword evidence="1" id="KW-0812">Transmembrane</keyword>
<name>A0ABT0NJS8_9FIRM</name>
<reference evidence="2 3" key="1">
    <citation type="submission" date="2019-03" db="EMBL/GenBank/DDBJ databases">
        <authorList>
            <person name="Molinero N."/>
            <person name="Sanchez B."/>
            <person name="Walker A."/>
            <person name="Duncan S."/>
            <person name="Delgado S."/>
            <person name="Margolles A."/>
        </authorList>
    </citation>
    <scope>NUCLEOTIDE SEQUENCE [LARGE SCALE GENOMIC DNA]</scope>
    <source>
        <strain evidence="2 3">IPLA60002</strain>
    </source>
</reference>
<evidence type="ECO:0000313" key="2">
    <source>
        <dbReference type="EMBL" id="MCL3788513.1"/>
    </source>
</evidence>
<proteinExistence type="predicted"/>
<keyword evidence="1" id="KW-1133">Transmembrane helix</keyword>
<sequence>MEKNISSFVYKHYIFYNTKNLILRILGLFLISCSAIFYVEIGSPYGFDSVNFFSEAVYLYTIAITAFASLISILSCVLYKIKRLWSCILMRCITNIYISVLFLTVSVFNYDGKAFYTDDKIVIAIKVLLYLAVIPVDLFILNKWIIPKCNHKSNSHSKSYCYCLCIIGVVLFREIMRNNYQSVNIQELLKTIAYLFAVVMLINSIYYFMQAFFAKKYSLNILSDYTETYVNSLRRL</sequence>
<gene>
    <name evidence="2" type="ORF">E2N93_11040</name>
</gene>
<accession>A0ABT0NJS8</accession>
<evidence type="ECO:0000256" key="1">
    <source>
        <dbReference type="SAM" id="Phobius"/>
    </source>
</evidence>
<feature type="transmembrane region" description="Helical" evidence="1">
    <location>
        <begin position="21"/>
        <end position="39"/>
    </location>
</feature>
<feature type="transmembrane region" description="Helical" evidence="1">
    <location>
        <begin position="88"/>
        <end position="109"/>
    </location>
</feature>
<comment type="caution">
    <text evidence="2">The sequence shown here is derived from an EMBL/GenBank/DDBJ whole genome shotgun (WGS) entry which is preliminary data.</text>
</comment>
<feature type="transmembrane region" description="Helical" evidence="1">
    <location>
        <begin position="188"/>
        <end position="209"/>
    </location>
</feature>
<dbReference type="RefSeq" id="WP_249377335.1">
    <property type="nucleotide sequence ID" value="NZ_SNUZ01000017.1"/>
</dbReference>
<dbReference type="Proteomes" id="UP001056693">
    <property type="component" value="Unassembled WGS sequence"/>
</dbReference>
<protein>
    <submittedName>
        <fullName evidence="2">Uncharacterized protein</fullName>
    </submittedName>
</protein>
<feature type="transmembrane region" description="Helical" evidence="1">
    <location>
        <begin position="121"/>
        <end position="140"/>
    </location>
</feature>
<keyword evidence="1" id="KW-0472">Membrane</keyword>
<organism evidence="2 3">
    <name type="scientific">Ruminococcus bromii</name>
    <dbReference type="NCBI Taxonomy" id="40518"/>
    <lineage>
        <taxon>Bacteria</taxon>
        <taxon>Bacillati</taxon>
        <taxon>Bacillota</taxon>
        <taxon>Clostridia</taxon>
        <taxon>Eubacteriales</taxon>
        <taxon>Oscillospiraceae</taxon>
        <taxon>Ruminococcus</taxon>
    </lineage>
</organism>
<feature type="transmembrane region" description="Helical" evidence="1">
    <location>
        <begin position="59"/>
        <end position="81"/>
    </location>
</feature>